<proteinExistence type="predicted"/>
<dbReference type="AlphaFoldDB" id="A0A9Q1K2E4"/>
<reference evidence="2" key="1">
    <citation type="submission" date="2022-04" db="EMBL/GenBank/DDBJ databases">
        <title>Carnegiea gigantea Genome sequencing and assembly v2.</title>
        <authorList>
            <person name="Copetti D."/>
            <person name="Sanderson M.J."/>
            <person name="Burquez A."/>
            <person name="Wojciechowski M.F."/>
        </authorList>
    </citation>
    <scope>NUCLEOTIDE SEQUENCE</scope>
    <source>
        <strain evidence="2">SGP5-SGP5p</strain>
        <tissue evidence="2">Aerial part</tissue>
    </source>
</reference>
<keyword evidence="3" id="KW-1185">Reference proteome</keyword>
<evidence type="ECO:0000313" key="2">
    <source>
        <dbReference type="EMBL" id="KAJ8435545.1"/>
    </source>
</evidence>
<organism evidence="2 3">
    <name type="scientific">Carnegiea gigantea</name>
    <dbReference type="NCBI Taxonomy" id="171969"/>
    <lineage>
        <taxon>Eukaryota</taxon>
        <taxon>Viridiplantae</taxon>
        <taxon>Streptophyta</taxon>
        <taxon>Embryophyta</taxon>
        <taxon>Tracheophyta</taxon>
        <taxon>Spermatophyta</taxon>
        <taxon>Magnoliopsida</taxon>
        <taxon>eudicotyledons</taxon>
        <taxon>Gunneridae</taxon>
        <taxon>Pentapetalae</taxon>
        <taxon>Caryophyllales</taxon>
        <taxon>Cactineae</taxon>
        <taxon>Cactaceae</taxon>
        <taxon>Cactoideae</taxon>
        <taxon>Echinocereeae</taxon>
        <taxon>Carnegiea</taxon>
    </lineage>
</organism>
<feature type="region of interest" description="Disordered" evidence="1">
    <location>
        <begin position="143"/>
        <end position="168"/>
    </location>
</feature>
<evidence type="ECO:0000256" key="1">
    <source>
        <dbReference type="SAM" id="MobiDB-lite"/>
    </source>
</evidence>
<name>A0A9Q1K2E4_9CARY</name>
<dbReference type="Proteomes" id="UP001153076">
    <property type="component" value="Unassembled WGS sequence"/>
</dbReference>
<gene>
    <name evidence="2" type="ORF">Cgig2_034116</name>
</gene>
<accession>A0A9Q1K2E4</accession>
<dbReference type="EMBL" id="JAKOGI010000406">
    <property type="protein sequence ID" value="KAJ8435545.1"/>
    <property type="molecule type" value="Genomic_DNA"/>
</dbReference>
<comment type="caution">
    <text evidence="2">The sequence shown here is derived from an EMBL/GenBank/DDBJ whole genome shotgun (WGS) entry which is preliminary data.</text>
</comment>
<evidence type="ECO:0000313" key="3">
    <source>
        <dbReference type="Proteomes" id="UP001153076"/>
    </source>
</evidence>
<feature type="compositionally biased region" description="Polar residues" evidence="1">
    <location>
        <begin position="151"/>
        <end position="168"/>
    </location>
</feature>
<protein>
    <submittedName>
        <fullName evidence="2">Uncharacterized protein</fullName>
    </submittedName>
</protein>
<sequence length="168" mass="18625">METHRDKEGSYHEPATKKFVMATSEVVFFEATVPAEIFAYHKFMGPKNSRRVGGVGFGITSINLTPNIIIKGDDVEENQRTTTPLAGEHIRDTLATTPTLAKNNEVYIKDAGQIENSTVLRDKSRATHTSRLPHALNQVRQQRRSAGGEENIQNSLQGVNKSYTTQIG</sequence>